<reference evidence="2 3" key="1">
    <citation type="journal article" date="2010" name="Nature">
        <title>Nitrite-driven anaerobic methane oxidation by oxygenic bacteria.</title>
        <authorList>
            <person name="Ettwig K.F."/>
            <person name="Butler M.K."/>
            <person name="Le Paslier D."/>
            <person name="Pelletier E."/>
            <person name="Mangenot S."/>
            <person name="Kuypers M.M.M."/>
            <person name="Schreiber F."/>
            <person name="Dutilh B.E."/>
            <person name="Zedelius J."/>
            <person name="de Beer D."/>
            <person name="Gloerich J."/>
            <person name="Wessels H.J.C.T."/>
            <person name="van Allen T."/>
            <person name="Luesken F."/>
            <person name="Wu M."/>
            <person name="van de Pas-Schoonen K.T."/>
            <person name="Op den Camp H.J.M."/>
            <person name="Janssen-Megens E.M."/>
            <person name="Francoijs K-J."/>
            <person name="Stunnenberg H."/>
            <person name="Weissenbach J."/>
            <person name="Jetten M.S.M."/>
            <person name="Strous M."/>
        </authorList>
    </citation>
    <scope>NUCLEOTIDE SEQUENCE [LARGE SCALE GENOMIC DNA]</scope>
</reference>
<proteinExistence type="predicted"/>
<protein>
    <recommendedName>
        <fullName evidence="1">AbiEi antitoxin N-terminal domain-containing protein</fullName>
    </recommendedName>
</protein>
<evidence type="ECO:0000313" key="3">
    <source>
        <dbReference type="Proteomes" id="UP000006898"/>
    </source>
</evidence>
<dbReference type="AlphaFoldDB" id="D5MLQ4"/>
<gene>
    <name evidence="2" type="ORF">DAMO_2888</name>
</gene>
<feature type="domain" description="AbiEi antitoxin N-terminal" evidence="1">
    <location>
        <begin position="12"/>
        <end position="56"/>
    </location>
</feature>
<dbReference type="HOGENOM" id="CLU_089333_0_1_0"/>
<dbReference type="Proteomes" id="UP000006898">
    <property type="component" value="Chromosome"/>
</dbReference>
<dbReference type="STRING" id="671143.DAMO_2888"/>
<sequence>MTTRIILPDQIQELMQRVGIARSRDIERVGVSRIQLRRLLDRGLLERVGRGLYRLPGAPVTERQHLVEVARRVPVGVLCLLLALRFHGLTTQNPFEIWMAIDRKAWRPRLEQPPLRLFYLSGPALLEGVEEHRISGVTVRVFSAAKTVADCFKFRNKIGIDVAIEALRDYRRMYPKRLEAVWRFAPVDRVTLIRPYLEAVG</sequence>
<organism evidence="2 3">
    <name type="scientific">Methylomirabilis oxygeniifera</name>
    <dbReference type="NCBI Taxonomy" id="671143"/>
    <lineage>
        <taxon>Bacteria</taxon>
        <taxon>Candidatus Methylomirabilota</taxon>
        <taxon>Candidatus Methylomirabilia</taxon>
        <taxon>Candidatus Methylomirabilales</taxon>
        <taxon>Candidatus Methylomirabilaceae</taxon>
        <taxon>Candidatus Methylomirabilis</taxon>
    </lineage>
</organism>
<dbReference type="EMBL" id="FP565575">
    <property type="protein sequence ID" value="CBE69961.1"/>
    <property type="molecule type" value="Genomic_DNA"/>
</dbReference>
<evidence type="ECO:0000259" key="1">
    <source>
        <dbReference type="Pfam" id="PF13338"/>
    </source>
</evidence>
<dbReference type="Pfam" id="PF13338">
    <property type="entry name" value="AbiEi_4"/>
    <property type="match status" value="1"/>
</dbReference>
<name>D5MLQ4_METO1</name>
<dbReference type="InterPro" id="IPR025159">
    <property type="entry name" value="AbiEi_N"/>
</dbReference>
<evidence type="ECO:0000313" key="2">
    <source>
        <dbReference type="EMBL" id="CBE69961.1"/>
    </source>
</evidence>
<accession>D5MLQ4</accession>
<dbReference type="eggNOG" id="COG5340">
    <property type="taxonomic scope" value="Bacteria"/>
</dbReference>
<dbReference type="KEGG" id="mox:DAMO_2888"/>
<dbReference type="PATRIC" id="fig|671143.5.peg.2532"/>